<sequence>MVKDSDGDILVMVSTGSLKIINKRVNELWAMLMGLTCCLYVGKHKVILETEHADVVAEWESWRTFIDPSYYNVIRSLVKRTTDKRLKLDVLVVHESKNQLARYLAKDGALNRTLPVMYFKPFGRVREFWHRDMG</sequence>
<proteinExistence type="predicted"/>
<gene>
    <name evidence="1" type="ORF">DCAR_0101068</name>
</gene>
<reference evidence="1" key="1">
    <citation type="journal article" date="2016" name="Nat. Genet.">
        <title>A high-quality carrot genome assembly provides new insights into carotenoid accumulation and asterid genome evolution.</title>
        <authorList>
            <person name="Iorizzo M."/>
            <person name="Ellison S."/>
            <person name="Senalik D."/>
            <person name="Zeng P."/>
            <person name="Satapoomin P."/>
            <person name="Huang J."/>
            <person name="Bowman M."/>
            <person name="Iovene M."/>
            <person name="Sanseverino W."/>
            <person name="Cavagnaro P."/>
            <person name="Yildiz M."/>
            <person name="Macko-Podgorni A."/>
            <person name="Moranska E."/>
            <person name="Grzebelus E."/>
            <person name="Grzebelus D."/>
            <person name="Ashrafi H."/>
            <person name="Zheng Z."/>
            <person name="Cheng S."/>
            <person name="Spooner D."/>
            <person name="Van Deynze A."/>
            <person name="Simon P."/>
        </authorList>
    </citation>
    <scope>NUCLEOTIDE SEQUENCE</scope>
    <source>
        <tissue evidence="1">Leaf</tissue>
    </source>
</reference>
<name>A0A175YCN9_DAUCS</name>
<protein>
    <submittedName>
        <fullName evidence="1">Uncharacterized protein</fullName>
    </submittedName>
</protein>
<dbReference type="GO" id="GO:0003676">
    <property type="term" value="F:nucleic acid binding"/>
    <property type="evidence" value="ECO:0007669"/>
    <property type="project" value="InterPro"/>
</dbReference>
<dbReference type="Pfam" id="PF13456">
    <property type="entry name" value="RVT_3"/>
    <property type="match status" value="1"/>
</dbReference>
<evidence type="ECO:0000313" key="1">
    <source>
        <dbReference type="EMBL" id="WOG81912.1"/>
    </source>
</evidence>
<dbReference type="Gramene" id="KZM81070">
    <property type="protein sequence ID" value="KZM81070"/>
    <property type="gene ID" value="DCAR_031294"/>
</dbReference>
<accession>A0A175YCN9</accession>
<dbReference type="GO" id="GO:0004523">
    <property type="term" value="F:RNA-DNA hybrid ribonuclease activity"/>
    <property type="evidence" value="ECO:0007669"/>
    <property type="project" value="InterPro"/>
</dbReference>
<dbReference type="InterPro" id="IPR002156">
    <property type="entry name" value="RNaseH_domain"/>
</dbReference>
<evidence type="ECO:0000313" key="2">
    <source>
        <dbReference type="Proteomes" id="UP000077755"/>
    </source>
</evidence>
<dbReference type="AlphaFoldDB" id="A0A175YCN9"/>
<dbReference type="Proteomes" id="UP000077755">
    <property type="component" value="Chromosome 1"/>
</dbReference>
<organism evidence="1 2">
    <name type="scientific">Daucus carota subsp. sativus</name>
    <name type="common">Carrot</name>
    <dbReference type="NCBI Taxonomy" id="79200"/>
    <lineage>
        <taxon>Eukaryota</taxon>
        <taxon>Viridiplantae</taxon>
        <taxon>Streptophyta</taxon>
        <taxon>Embryophyta</taxon>
        <taxon>Tracheophyta</taxon>
        <taxon>Spermatophyta</taxon>
        <taxon>Magnoliopsida</taxon>
        <taxon>eudicotyledons</taxon>
        <taxon>Gunneridae</taxon>
        <taxon>Pentapetalae</taxon>
        <taxon>asterids</taxon>
        <taxon>campanulids</taxon>
        <taxon>Apiales</taxon>
        <taxon>Apiaceae</taxon>
        <taxon>Apioideae</taxon>
        <taxon>Scandiceae</taxon>
        <taxon>Daucinae</taxon>
        <taxon>Daucus</taxon>
        <taxon>Daucus sect. Daucus</taxon>
    </lineage>
</organism>
<dbReference type="EMBL" id="CP093343">
    <property type="protein sequence ID" value="WOG81912.1"/>
    <property type="molecule type" value="Genomic_DNA"/>
</dbReference>
<reference evidence="1" key="2">
    <citation type="submission" date="2022-03" db="EMBL/GenBank/DDBJ databases">
        <title>Draft title - Genomic analysis of global carrot germplasm unveils the trajectory of domestication and the origin of high carotenoid orange carrot.</title>
        <authorList>
            <person name="Iorizzo M."/>
            <person name="Ellison S."/>
            <person name="Senalik D."/>
            <person name="Macko-Podgorni A."/>
            <person name="Grzebelus D."/>
            <person name="Bostan H."/>
            <person name="Rolling W."/>
            <person name="Curaba J."/>
            <person name="Simon P."/>
        </authorList>
    </citation>
    <scope>NUCLEOTIDE SEQUENCE</scope>
    <source>
        <tissue evidence="1">Leaf</tissue>
    </source>
</reference>
<keyword evidence="2" id="KW-1185">Reference proteome</keyword>